<reference evidence="2" key="1">
    <citation type="submission" date="2020-10" db="EMBL/GenBank/DDBJ databases">
        <authorList>
            <person name="Castelo-Branco R."/>
            <person name="Eusebio N."/>
            <person name="Adriana R."/>
            <person name="Vieira A."/>
            <person name="Brugerolle De Fraissinette N."/>
            <person name="Rezende De Castro R."/>
            <person name="Schneider M.P."/>
            <person name="Vasconcelos V."/>
            <person name="Leao P.N."/>
        </authorList>
    </citation>
    <scope>NUCLEOTIDE SEQUENCE</scope>
    <source>
        <strain evidence="2">LEGE 11480</strain>
    </source>
</reference>
<dbReference type="AlphaFoldDB" id="A0A928VQL6"/>
<dbReference type="Gene3D" id="2.130.10.130">
    <property type="entry name" value="Integrin alpha, N-terminal"/>
    <property type="match status" value="1"/>
</dbReference>
<evidence type="ECO:0000313" key="3">
    <source>
        <dbReference type="Proteomes" id="UP000625316"/>
    </source>
</evidence>
<evidence type="ECO:0000256" key="1">
    <source>
        <dbReference type="ARBA" id="ARBA00022729"/>
    </source>
</evidence>
<feature type="non-terminal residue" evidence="2">
    <location>
        <position position="1"/>
    </location>
</feature>
<dbReference type="InterPro" id="IPR013517">
    <property type="entry name" value="FG-GAP"/>
</dbReference>
<accession>A0A928VQL6</accession>
<keyword evidence="1" id="KW-0732">Signal</keyword>
<dbReference type="RefSeq" id="WP_264327689.1">
    <property type="nucleotide sequence ID" value="NZ_JADEXQ010000130.1"/>
</dbReference>
<dbReference type="InterPro" id="IPR028994">
    <property type="entry name" value="Integrin_alpha_N"/>
</dbReference>
<dbReference type="Pfam" id="PF13517">
    <property type="entry name" value="FG-GAP_3"/>
    <property type="match status" value="1"/>
</dbReference>
<dbReference type="PANTHER" id="PTHR46580">
    <property type="entry name" value="SENSOR KINASE-RELATED"/>
    <property type="match status" value="1"/>
</dbReference>
<dbReference type="EMBL" id="JADEXQ010000130">
    <property type="protein sequence ID" value="MBE9032871.1"/>
    <property type="molecule type" value="Genomic_DNA"/>
</dbReference>
<gene>
    <name evidence="2" type="ORF">IQ266_24345</name>
</gene>
<protein>
    <submittedName>
        <fullName evidence="2">VCBS repeat-containing protein</fullName>
    </submittedName>
</protein>
<name>A0A928VQL6_9CYAN</name>
<dbReference type="PANTHER" id="PTHR46580:SF4">
    <property type="entry name" value="ATP_GTP-BINDING PROTEIN"/>
    <property type="match status" value="1"/>
</dbReference>
<organism evidence="2 3">
    <name type="scientific">Romeriopsis navalis LEGE 11480</name>
    <dbReference type="NCBI Taxonomy" id="2777977"/>
    <lineage>
        <taxon>Bacteria</taxon>
        <taxon>Bacillati</taxon>
        <taxon>Cyanobacteriota</taxon>
        <taxon>Cyanophyceae</taxon>
        <taxon>Leptolyngbyales</taxon>
        <taxon>Leptolyngbyaceae</taxon>
        <taxon>Romeriopsis</taxon>
        <taxon>Romeriopsis navalis</taxon>
    </lineage>
</organism>
<evidence type="ECO:0000313" key="2">
    <source>
        <dbReference type="EMBL" id="MBE9032871.1"/>
    </source>
</evidence>
<dbReference type="Proteomes" id="UP000625316">
    <property type="component" value="Unassembled WGS sequence"/>
</dbReference>
<keyword evidence="3" id="KW-1185">Reference proteome</keyword>
<sequence>VNAGAGPVSLILQVALTDAQGVVTDTFRSDVLNIVVSNGFNVNFGSGGSSTLTYTEGDVPAQLAAGLTLTAGASSPAQLTGAAVQLGGYAAGQDFLSIGGVSDTSGTVAGLDWEFDVATGILSLSGPADVAVYEAALRQVTYFNSSQNPSTVGRTITFVVGDGAAPLGQADLAVDVVAVDNVGIFQVPVAPSLTAGVPGAAVGQIVVNDPDSTYTLSIGGGFDSQFEIVNGQLQLIAGQSITTPGVIEVPLIATDDVTGATLTQSLFITVIQGAADLTIGGLTPPVGGGSSFTVDYIEQQTPPVVVASGVTVQGTGAIDSASVAITGFDAAQQEQLGIAGQTGTSGAIAGTGITWNYDAATGILSFVSADVAAGTTAADYETALRQVVYSNNSDAPLTTRSVVYTVGTGAGAGQGTATIGITPVNDAPTAITLSSTNVSLGTLGAIVGEIGVVDPDSTDGFNFSFSDPRFTVVSGPNGLQLRLLPGESLATPLNLDITVTDSGNPPGSLTQTFTIVPSASDLTPVPQDDFLFAEPGSGLLQVWTVNNISEVIATNIVQDGGNALTIPPSWSIIDTGDFDGNGIADILWQGTDGPNQVVGIWYMNPAGELQNTAVVQLGGANASLGGFDIVGGADMNGDGNLDLVLRDAAADLTQIWLLDGTPNPSILGGQAGIITLIDPRTGQPFRATDPNWSIDALGDFDGDGDIDLVYRWAEQSATTIVNMNGTEIVGLTGMPELGPTFEIRAVGDFTGDGIDDILWRDNRYNQGINTVDQTILWTLGVDPASGDFTETASDVVTAVPLFPGWQIVGSGDFNADNVHDIVFRNEVTDEEAIWLMQDGEVLATRFVTDERPDSPNPGLIAKINQPGQSWSIVGVNEFG</sequence>
<proteinExistence type="predicted"/>
<comment type="caution">
    <text evidence="2">The sequence shown here is derived from an EMBL/GenBank/DDBJ whole genome shotgun (WGS) entry which is preliminary data.</text>
</comment>
<dbReference type="SUPFAM" id="SSF69318">
    <property type="entry name" value="Integrin alpha N-terminal domain"/>
    <property type="match status" value="1"/>
</dbReference>